<dbReference type="AlphaFoldDB" id="A0A3D8GRC7"/>
<sequence length="64" mass="7760">MFEDQHHERHKFKVTAKGMDFRGIMHKGEINWFHPYPHRHFEEEDVQVIETRVHELFNDGTISG</sequence>
<evidence type="ECO:0000313" key="2">
    <source>
        <dbReference type="Proteomes" id="UP000257144"/>
    </source>
</evidence>
<reference evidence="1 2" key="1">
    <citation type="submission" date="2018-07" db="EMBL/GenBank/DDBJ databases">
        <title>Bacillus sp. YLB-04 draft genome sequence.</title>
        <authorList>
            <person name="Yu L."/>
            <person name="Tang X."/>
        </authorList>
    </citation>
    <scope>NUCLEOTIDE SEQUENCE [LARGE SCALE GENOMIC DNA]</scope>
    <source>
        <strain evidence="1 2">YLB-04</strain>
    </source>
</reference>
<gene>
    <name evidence="1" type="ORF">DRW41_11860</name>
</gene>
<keyword evidence="2" id="KW-1185">Reference proteome</keyword>
<accession>A0A3D8GRC7</accession>
<evidence type="ECO:0000313" key="1">
    <source>
        <dbReference type="EMBL" id="RDU36831.1"/>
    </source>
</evidence>
<comment type="caution">
    <text evidence="1">The sequence shown here is derived from an EMBL/GenBank/DDBJ whole genome shotgun (WGS) entry which is preliminary data.</text>
</comment>
<organism evidence="1 2">
    <name type="scientific">Neobacillus piezotolerans</name>
    <dbReference type="NCBI Taxonomy" id="2259171"/>
    <lineage>
        <taxon>Bacteria</taxon>
        <taxon>Bacillati</taxon>
        <taxon>Bacillota</taxon>
        <taxon>Bacilli</taxon>
        <taxon>Bacillales</taxon>
        <taxon>Bacillaceae</taxon>
        <taxon>Neobacillus</taxon>
    </lineage>
</organism>
<dbReference type="OrthoDB" id="2602945at2"/>
<protein>
    <submittedName>
        <fullName evidence="1">Uncharacterized protein</fullName>
    </submittedName>
</protein>
<dbReference type="EMBL" id="QNQT01000004">
    <property type="protein sequence ID" value="RDU36831.1"/>
    <property type="molecule type" value="Genomic_DNA"/>
</dbReference>
<name>A0A3D8GRC7_9BACI</name>
<dbReference type="Proteomes" id="UP000257144">
    <property type="component" value="Unassembled WGS sequence"/>
</dbReference>
<proteinExistence type="predicted"/>